<organism evidence="8 9">
    <name type="scientific">Flectobacillus longus</name>
    <dbReference type="NCBI Taxonomy" id="2984207"/>
    <lineage>
        <taxon>Bacteria</taxon>
        <taxon>Pseudomonadati</taxon>
        <taxon>Bacteroidota</taxon>
        <taxon>Cytophagia</taxon>
        <taxon>Cytophagales</taxon>
        <taxon>Flectobacillaceae</taxon>
        <taxon>Flectobacillus</taxon>
    </lineage>
</organism>
<dbReference type="Gene3D" id="1.10.8.610">
    <property type="entry name" value="SirC, precorrin-2 dehydrogenase, C-terminal helical domain-like"/>
    <property type="match status" value="1"/>
</dbReference>
<evidence type="ECO:0000313" key="9">
    <source>
        <dbReference type="Proteomes" id="UP001236569"/>
    </source>
</evidence>
<dbReference type="Gene3D" id="3.40.50.720">
    <property type="entry name" value="NAD(P)-binding Rossmann-like Domain"/>
    <property type="match status" value="1"/>
</dbReference>
<dbReference type="RefSeq" id="WP_283370989.1">
    <property type="nucleotide sequence ID" value="NZ_JASHID010000014.1"/>
</dbReference>
<evidence type="ECO:0000256" key="5">
    <source>
        <dbReference type="ARBA" id="ARBA00023244"/>
    </source>
</evidence>
<comment type="catalytic activity">
    <reaction evidence="6">
        <text>precorrin-2 + NAD(+) = sirohydrochlorin + NADH + 2 H(+)</text>
        <dbReference type="Rhea" id="RHEA:15613"/>
        <dbReference type="ChEBI" id="CHEBI:15378"/>
        <dbReference type="ChEBI" id="CHEBI:57540"/>
        <dbReference type="ChEBI" id="CHEBI:57945"/>
        <dbReference type="ChEBI" id="CHEBI:58351"/>
        <dbReference type="ChEBI" id="CHEBI:58827"/>
        <dbReference type="EC" id="1.3.1.76"/>
    </reaction>
</comment>
<dbReference type="Pfam" id="PF13241">
    <property type="entry name" value="NAD_binding_7"/>
    <property type="match status" value="1"/>
</dbReference>
<comment type="pathway">
    <text evidence="1">Porphyrin-containing compound metabolism; siroheme biosynthesis; sirohydrochlorin from precorrin-2: step 1/1.</text>
</comment>
<dbReference type="InterPro" id="IPR042518">
    <property type="entry name" value="SirC_C"/>
</dbReference>
<keyword evidence="4" id="KW-0520">NAD</keyword>
<feature type="domain" description="Siroheme synthase central" evidence="7">
    <location>
        <begin position="126"/>
        <end position="149"/>
    </location>
</feature>
<dbReference type="InterPro" id="IPR036291">
    <property type="entry name" value="NAD(P)-bd_dom_sf"/>
</dbReference>
<dbReference type="PANTHER" id="PTHR35330:SF1">
    <property type="entry name" value="SIROHEME BIOSYNTHESIS PROTEIN MET8"/>
    <property type="match status" value="1"/>
</dbReference>
<evidence type="ECO:0000256" key="2">
    <source>
        <dbReference type="ARBA" id="ARBA00012400"/>
    </source>
</evidence>
<keyword evidence="9" id="KW-1185">Reference proteome</keyword>
<dbReference type="InterPro" id="IPR006367">
    <property type="entry name" value="Sirohaem_synthase_N"/>
</dbReference>
<gene>
    <name evidence="8" type="ORF">QM480_17265</name>
</gene>
<dbReference type="EMBL" id="JASHID010000014">
    <property type="protein sequence ID" value="MDI9866095.1"/>
    <property type="molecule type" value="Genomic_DNA"/>
</dbReference>
<dbReference type="NCBIfam" id="TIGR01470">
    <property type="entry name" value="cysG_Nterm"/>
    <property type="match status" value="1"/>
</dbReference>
<reference evidence="8 9" key="1">
    <citation type="submission" date="2023-05" db="EMBL/GenBank/DDBJ databases">
        <title>Novel species of genus Flectobacillus isolated from stream in China.</title>
        <authorList>
            <person name="Lu H."/>
        </authorList>
    </citation>
    <scope>NUCLEOTIDE SEQUENCE [LARGE SCALE GENOMIC DNA]</scope>
    <source>
        <strain evidence="8 9">DC10W</strain>
    </source>
</reference>
<dbReference type="Proteomes" id="UP001236569">
    <property type="component" value="Unassembled WGS sequence"/>
</dbReference>
<proteinExistence type="predicted"/>
<dbReference type="Pfam" id="PF14824">
    <property type="entry name" value="Sirohm_synth_M"/>
    <property type="match status" value="1"/>
</dbReference>
<evidence type="ECO:0000256" key="3">
    <source>
        <dbReference type="ARBA" id="ARBA00023002"/>
    </source>
</evidence>
<dbReference type="EC" id="1.3.1.76" evidence="2"/>
<dbReference type="InterPro" id="IPR028281">
    <property type="entry name" value="Sirohaem_synthase_central"/>
</dbReference>
<dbReference type="InterPro" id="IPR028161">
    <property type="entry name" value="Met8-like"/>
</dbReference>
<comment type="caution">
    <text evidence="8">The sequence shown here is derived from an EMBL/GenBank/DDBJ whole genome shotgun (WGS) entry which is preliminary data.</text>
</comment>
<dbReference type="SUPFAM" id="SSF51735">
    <property type="entry name" value="NAD(P)-binding Rossmann-fold domains"/>
    <property type="match status" value="1"/>
</dbReference>
<evidence type="ECO:0000259" key="7">
    <source>
        <dbReference type="Pfam" id="PF14824"/>
    </source>
</evidence>
<protein>
    <recommendedName>
        <fullName evidence="2">precorrin-2 dehydrogenase</fullName>
        <ecNumber evidence="2">1.3.1.76</ecNumber>
    </recommendedName>
</protein>
<evidence type="ECO:0000256" key="1">
    <source>
        <dbReference type="ARBA" id="ARBA00005010"/>
    </source>
</evidence>
<sequence length="203" mass="22843">MAQNDLFPIFLKLNTLDVLLVGGGNVGLEKISAMLQNSPEAQITVVAPMILPALRDYITNYPQVQIIERGFEIHDLNNKDLVILATDNPELHAEIKVITKQRRILCNVADTPHLCDFYLGSIVQKGDLKIAISTNGKSPTMAKRIREFLDDIIPDNIQNLLDNLREIRKSIQGDFQEKIRVLNEVTASMVEKKNSVRENQNNA</sequence>
<keyword evidence="5" id="KW-0627">Porphyrin biosynthesis</keyword>
<dbReference type="PANTHER" id="PTHR35330">
    <property type="entry name" value="SIROHEME BIOSYNTHESIS PROTEIN MET8"/>
    <property type="match status" value="1"/>
</dbReference>
<evidence type="ECO:0000256" key="6">
    <source>
        <dbReference type="ARBA" id="ARBA00047561"/>
    </source>
</evidence>
<keyword evidence="3" id="KW-0560">Oxidoreductase</keyword>
<dbReference type="SUPFAM" id="SSF75615">
    <property type="entry name" value="Siroheme synthase middle domains-like"/>
    <property type="match status" value="1"/>
</dbReference>
<evidence type="ECO:0000256" key="4">
    <source>
        <dbReference type="ARBA" id="ARBA00023027"/>
    </source>
</evidence>
<evidence type="ECO:0000313" key="8">
    <source>
        <dbReference type="EMBL" id="MDI9866095.1"/>
    </source>
</evidence>
<name>A0ABT6YRF1_9BACT</name>
<accession>A0ABT6YRF1</accession>